<name>A0A078B590_STYLE</name>
<evidence type="ECO:0000259" key="3">
    <source>
        <dbReference type="Pfam" id="PF00561"/>
    </source>
</evidence>
<dbReference type="PANTHER" id="PTHR10794:SF63">
    <property type="entry name" value="ALPHA_BETA HYDROLASE 1, ISOFORM A"/>
    <property type="match status" value="1"/>
</dbReference>
<dbReference type="InParanoid" id="A0A078B590"/>
<protein>
    <submittedName>
        <fullName evidence="4">Ymr210w-like protein</fullName>
    </submittedName>
</protein>
<reference evidence="4 5" key="1">
    <citation type="submission" date="2014-06" db="EMBL/GenBank/DDBJ databases">
        <authorList>
            <person name="Swart Estienne"/>
        </authorList>
    </citation>
    <scope>NUCLEOTIDE SEQUENCE [LARGE SCALE GENOMIC DNA]</scope>
    <source>
        <strain evidence="4 5">130c</strain>
    </source>
</reference>
<proteinExistence type="inferred from homology"/>
<gene>
    <name evidence="4" type="primary">Contig6885.g7368</name>
    <name evidence="4" type="ORF">STYLEM_17558</name>
</gene>
<dbReference type="GO" id="GO:0008126">
    <property type="term" value="F:acetylesterase activity"/>
    <property type="evidence" value="ECO:0007669"/>
    <property type="project" value="TreeGrafter"/>
</dbReference>
<dbReference type="InterPro" id="IPR000073">
    <property type="entry name" value="AB_hydrolase_1"/>
</dbReference>
<dbReference type="PANTHER" id="PTHR10794">
    <property type="entry name" value="ABHYDROLASE DOMAIN-CONTAINING PROTEIN"/>
    <property type="match status" value="1"/>
</dbReference>
<keyword evidence="5" id="KW-1185">Reference proteome</keyword>
<feature type="domain" description="AB hydrolase-1" evidence="3">
    <location>
        <begin position="73"/>
        <end position="326"/>
    </location>
</feature>
<dbReference type="GO" id="GO:0047372">
    <property type="term" value="F:monoacylglycerol lipase activity"/>
    <property type="evidence" value="ECO:0007669"/>
    <property type="project" value="TreeGrafter"/>
</dbReference>
<dbReference type="EMBL" id="CCKQ01016566">
    <property type="protein sequence ID" value="CDW88437.1"/>
    <property type="molecule type" value="Genomic_DNA"/>
</dbReference>
<dbReference type="Gene3D" id="3.40.50.1820">
    <property type="entry name" value="alpha/beta hydrolase"/>
    <property type="match status" value="1"/>
</dbReference>
<evidence type="ECO:0000256" key="1">
    <source>
        <dbReference type="ARBA" id="ARBA00010884"/>
    </source>
</evidence>
<dbReference type="InterPro" id="IPR029058">
    <property type="entry name" value="AB_hydrolase_fold"/>
</dbReference>
<evidence type="ECO:0000313" key="4">
    <source>
        <dbReference type="EMBL" id="CDW88437.1"/>
    </source>
</evidence>
<dbReference type="InterPro" id="IPR012020">
    <property type="entry name" value="ABHD4"/>
</dbReference>
<evidence type="ECO:0000256" key="2">
    <source>
        <dbReference type="PIRSR" id="PIRSR005211-1"/>
    </source>
</evidence>
<comment type="similarity">
    <text evidence="1">Belongs to the AB hydrolase superfamily. AB hydrolase 4 family.</text>
</comment>
<dbReference type="GO" id="GO:0051793">
    <property type="term" value="P:medium-chain fatty acid catabolic process"/>
    <property type="evidence" value="ECO:0007669"/>
    <property type="project" value="TreeGrafter"/>
</dbReference>
<dbReference type="OMA" id="GCCRTKI"/>
<dbReference type="Pfam" id="PF00561">
    <property type="entry name" value="Abhydrolase_1"/>
    <property type="match status" value="1"/>
</dbReference>
<evidence type="ECO:0000313" key="5">
    <source>
        <dbReference type="Proteomes" id="UP000039865"/>
    </source>
</evidence>
<dbReference type="Proteomes" id="UP000039865">
    <property type="component" value="Unassembled WGS sequence"/>
</dbReference>
<feature type="active site" description="Charge relay system" evidence="2">
    <location>
        <position position="160"/>
    </location>
</feature>
<feature type="active site" description="Charge relay system" evidence="2">
    <location>
        <position position="321"/>
    </location>
</feature>
<dbReference type="InterPro" id="IPR050960">
    <property type="entry name" value="AB_hydrolase_4_sf"/>
</dbReference>
<accession>A0A078B590</accession>
<dbReference type="OrthoDB" id="437070at2759"/>
<sequence length="360" mass="41015">MKFRPSFFLPTNHQQTVMNPLLGPLLRFYNRVQLKREVFKFKDQGQTAIDWVDVIPSDLSQQDGAMNKKELRPIVVVVPGLTSNNNEIYMLNLLIEAKKKGFQGVVVNYRGASEMELSSPQLYCAASSNDVREPVEYIRNKYCLNSKGQQIRHLYLVGNSMGAGLVANYIGEENDKCFIRAACCIQPPMKMWITGQAIANNFYGAYDKAIGSNLVRKIQKHADMIHDNYHQNFGVDLKKHLQEINTVTAYDHHITSKVFGYGTRDNYYDKASSIHKVPHIDVPTFVLFAKDDPVIGEGSIDYEICKQNPKILLGVTDHGGHLGYFETFMSTQQWFVKPVFEYLSKIKEMDEDNTPIEAKL</sequence>
<feature type="active site" description="Charge relay system" evidence="2">
    <location>
        <position position="292"/>
    </location>
</feature>
<dbReference type="PIRSF" id="PIRSF005211">
    <property type="entry name" value="Ab_hydro_YheT"/>
    <property type="match status" value="1"/>
</dbReference>
<dbReference type="SUPFAM" id="SSF53474">
    <property type="entry name" value="alpha/beta-Hydrolases"/>
    <property type="match status" value="1"/>
</dbReference>
<dbReference type="GO" id="GO:0051792">
    <property type="term" value="P:medium-chain fatty acid biosynthetic process"/>
    <property type="evidence" value="ECO:0007669"/>
    <property type="project" value="TreeGrafter"/>
</dbReference>
<organism evidence="4 5">
    <name type="scientific">Stylonychia lemnae</name>
    <name type="common">Ciliate</name>
    <dbReference type="NCBI Taxonomy" id="5949"/>
    <lineage>
        <taxon>Eukaryota</taxon>
        <taxon>Sar</taxon>
        <taxon>Alveolata</taxon>
        <taxon>Ciliophora</taxon>
        <taxon>Intramacronucleata</taxon>
        <taxon>Spirotrichea</taxon>
        <taxon>Stichotrichia</taxon>
        <taxon>Sporadotrichida</taxon>
        <taxon>Oxytrichidae</taxon>
        <taxon>Stylonychinae</taxon>
        <taxon>Stylonychia</taxon>
    </lineage>
</organism>
<dbReference type="AlphaFoldDB" id="A0A078B590"/>
<dbReference type="FunCoup" id="A0A078B590">
    <property type="interactions" value="25"/>
</dbReference>